<evidence type="ECO:0000256" key="4">
    <source>
        <dbReference type="ARBA" id="ARBA00023136"/>
    </source>
</evidence>
<evidence type="ECO:0000256" key="3">
    <source>
        <dbReference type="ARBA" id="ARBA00022989"/>
    </source>
</evidence>
<proteinExistence type="predicted"/>
<keyword evidence="2 5" id="KW-0812">Transmembrane</keyword>
<dbReference type="Proteomes" id="UP001152747">
    <property type="component" value="Unassembled WGS sequence"/>
</dbReference>
<accession>A0A9P1IXG0</accession>
<protein>
    <submittedName>
        <fullName evidence="6">Uncharacterized protein</fullName>
    </submittedName>
</protein>
<evidence type="ECO:0000313" key="6">
    <source>
        <dbReference type="EMBL" id="CAI5451183.1"/>
    </source>
</evidence>
<dbReference type="EMBL" id="CANHGI010000005">
    <property type="protein sequence ID" value="CAI5451183.1"/>
    <property type="molecule type" value="Genomic_DNA"/>
</dbReference>
<evidence type="ECO:0000256" key="5">
    <source>
        <dbReference type="SAM" id="Phobius"/>
    </source>
</evidence>
<dbReference type="AlphaFoldDB" id="A0A9P1IXG0"/>
<dbReference type="GO" id="GO:0016020">
    <property type="term" value="C:membrane"/>
    <property type="evidence" value="ECO:0007669"/>
    <property type="project" value="UniProtKB-SubCell"/>
</dbReference>
<organism evidence="6 7">
    <name type="scientific">Caenorhabditis angaria</name>
    <dbReference type="NCBI Taxonomy" id="860376"/>
    <lineage>
        <taxon>Eukaryota</taxon>
        <taxon>Metazoa</taxon>
        <taxon>Ecdysozoa</taxon>
        <taxon>Nematoda</taxon>
        <taxon>Chromadorea</taxon>
        <taxon>Rhabditida</taxon>
        <taxon>Rhabditina</taxon>
        <taxon>Rhabditomorpha</taxon>
        <taxon>Rhabditoidea</taxon>
        <taxon>Rhabditidae</taxon>
        <taxon>Peloderinae</taxon>
        <taxon>Caenorhabditis</taxon>
    </lineage>
</organism>
<sequence length="70" mass="8035">MVVDCDVMAEMGHSTNLRISLLLNLTIAIISIPIYIYAFLYLSSRQLFHKNTRIQIQVHIFGLIMHSCGR</sequence>
<dbReference type="Pfam" id="PF10292">
    <property type="entry name" value="7TM_GPCR_Srab"/>
    <property type="match status" value="1"/>
</dbReference>
<keyword evidence="4 5" id="KW-0472">Membrane</keyword>
<gene>
    <name evidence="6" type="ORF">CAMP_LOCUS13820</name>
</gene>
<feature type="transmembrane region" description="Helical" evidence="5">
    <location>
        <begin position="21"/>
        <end position="43"/>
    </location>
</feature>
<evidence type="ECO:0000256" key="2">
    <source>
        <dbReference type="ARBA" id="ARBA00022692"/>
    </source>
</evidence>
<keyword evidence="3 5" id="KW-1133">Transmembrane helix</keyword>
<evidence type="ECO:0000313" key="7">
    <source>
        <dbReference type="Proteomes" id="UP001152747"/>
    </source>
</evidence>
<reference evidence="6" key="1">
    <citation type="submission" date="2022-11" db="EMBL/GenBank/DDBJ databases">
        <authorList>
            <person name="Kikuchi T."/>
        </authorList>
    </citation>
    <scope>NUCLEOTIDE SEQUENCE</scope>
    <source>
        <strain evidence="6">PS1010</strain>
    </source>
</reference>
<keyword evidence="7" id="KW-1185">Reference proteome</keyword>
<name>A0A9P1IXG0_9PELO</name>
<evidence type="ECO:0000256" key="1">
    <source>
        <dbReference type="ARBA" id="ARBA00004141"/>
    </source>
</evidence>
<dbReference type="InterPro" id="IPR019408">
    <property type="entry name" value="7TM_GPCR_serpentine_rcpt_Srab"/>
</dbReference>
<comment type="caution">
    <text evidence="6">The sequence shown here is derived from an EMBL/GenBank/DDBJ whole genome shotgun (WGS) entry which is preliminary data.</text>
</comment>
<comment type="subcellular location">
    <subcellularLocation>
        <location evidence="1">Membrane</location>
        <topology evidence="1">Multi-pass membrane protein</topology>
    </subcellularLocation>
</comment>